<organism evidence="1 2">
    <name type="scientific">Microvirga makkahensis</name>
    <dbReference type="NCBI Taxonomy" id="1128670"/>
    <lineage>
        <taxon>Bacteria</taxon>
        <taxon>Pseudomonadati</taxon>
        <taxon>Pseudomonadota</taxon>
        <taxon>Alphaproteobacteria</taxon>
        <taxon>Hyphomicrobiales</taxon>
        <taxon>Methylobacteriaceae</taxon>
        <taxon>Microvirga</taxon>
    </lineage>
</organism>
<reference evidence="1 2" key="1">
    <citation type="submission" date="2019-12" db="EMBL/GenBank/DDBJ databases">
        <authorList>
            <person name="Yuan C.-G."/>
        </authorList>
    </citation>
    <scope>NUCLEOTIDE SEQUENCE [LARGE SCALE GENOMIC DNA]</scope>
    <source>
        <strain evidence="1 2">KCTC 23863</strain>
    </source>
</reference>
<proteinExistence type="predicted"/>
<protein>
    <recommendedName>
        <fullName evidence="3">CBS domain-containing protein</fullName>
    </recommendedName>
</protein>
<keyword evidence="2" id="KW-1185">Reference proteome</keyword>
<dbReference type="Proteomes" id="UP000436483">
    <property type="component" value="Unassembled WGS sequence"/>
</dbReference>
<sequence>MALRAFDACGREHLPVTDARDHARVVGVLEQAEALKAFNAALIDAAAEEKR</sequence>
<reference evidence="1 2" key="2">
    <citation type="submission" date="2020-01" db="EMBL/GenBank/DDBJ databases">
        <title>Microvirga sp. nov., an arsenate reduction bacterium isolated from Tibet hotspring sediments.</title>
        <authorList>
            <person name="Xian W.-D."/>
            <person name="Li W.-J."/>
        </authorList>
    </citation>
    <scope>NUCLEOTIDE SEQUENCE [LARGE SCALE GENOMIC DNA]</scope>
    <source>
        <strain evidence="1 2">KCTC 23863</strain>
    </source>
</reference>
<evidence type="ECO:0000313" key="2">
    <source>
        <dbReference type="Proteomes" id="UP000436483"/>
    </source>
</evidence>
<comment type="caution">
    <text evidence="1">The sequence shown here is derived from an EMBL/GenBank/DDBJ whole genome shotgun (WGS) entry which is preliminary data.</text>
</comment>
<name>A0A7X3MRH0_9HYPH</name>
<accession>A0A7X3MRH0</accession>
<dbReference type="AlphaFoldDB" id="A0A7X3MRH0"/>
<dbReference type="EMBL" id="WURB01000005">
    <property type="protein sequence ID" value="MXQ11745.1"/>
    <property type="molecule type" value="Genomic_DNA"/>
</dbReference>
<gene>
    <name evidence="1" type="ORF">GR328_09805</name>
</gene>
<evidence type="ECO:0000313" key="1">
    <source>
        <dbReference type="EMBL" id="MXQ11745.1"/>
    </source>
</evidence>
<dbReference type="RefSeq" id="WP_160884320.1">
    <property type="nucleotide sequence ID" value="NZ_WURB01000005.1"/>
</dbReference>
<evidence type="ECO:0008006" key="3">
    <source>
        <dbReference type="Google" id="ProtNLM"/>
    </source>
</evidence>